<dbReference type="GeneID" id="105360040"/>
<dbReference type="KEGG" id="csol:105360040"/>
<accession>A0AAJ6VLV0</accession>
<dbReference type="PANTHER" id="PTHR47331">
    <property type="entry name" value="PHD-TYPE DOMAIN-CONTAINING PROTEIN"/>
    <property type="match status" value="1"/>
</dbReference>
<dbReference type="Proteomes" id="UP000695007">
    <property type="component" value="Unplaced"/>
</dbReference>
<proteinExistence type="predicted"/>
<dbReference type="RefSeq" id="XP_011495117.1">
    <property type="nucleotide sequence ID" value="XM_011496815.1"/>
</dbReference>
<name>A0AAJ6VLV0_9HYME</name>
<reference evidence="2" key="1">
    <citation type="submission" date="2025-08" db="UniProtKB">
        <authorList>
            <consortium name="RefSeq"/>
        </authorList>
    </citation>
    <scope>IDENTIFICATION</scope>
</reference>
<evidence type="ECO:0000313" key="1">
    <source>
        <dbReference type="Proteomes" id="UP000695007"/>
    </source>
</evidence>
<gene>
    <name evidence="2" type="primary">LOC105360040</name>
</gene>
<dbReference type="AlphaFoldDB" id="A0AAJ6VLV0"/>
<evidence type="ECO:0000313" key="2">
    <source>
        <dbReference type="RefSeq" id="XP_011495117.1"/>
    </source>
</evidence>
<dbReference type="PANTHER" id="PTHR47331:SF5">
    <property type="entry name" value="RIBONUCLEASE H"/>
    <property type="match status" value="1"/>
</dbReference>
<organism evidence="1 2">
    <name type="scientific">Ceratosolen solmsi marchali</name>
    <dbReference type="NCBI Taxonomy" id="326594"/>
    <lineage>
        <taxon>Eukaryota</taxon>
        <taxon>Metazoa</taxon>
        <taxon>Ecdysozoa</taxon>
        <taxon>Arthropoda</taxon>
        <taxon>Hexapoda</taxon>
        <taxon>Insecta</taxon>
        <taxon>Pterygota</taxon>
        <taxon>Neoptera</taxon>
        <taxon>Endopterygota</taxon>
        <taxon>Hymenoptera</taxon>
        <taxon>Apocrita</taxon>
        <taxon>Proctotrupomorpha</taxon>
        <taxon>Chalcidoidea</taxon>
        <taxon>Agaonidae</taxon>
        <taxon>Agaoninae</taxon>
        <taxon>Ceratosolen</taxon>
    </lineage>
</organism>
<sequence>MTASEKHYTSRSRISRPVDIVFEADAYGQIIKSNIINYSSSVPIAQLSIFGLLVIGTVNLTNSLTLVALHTSTQNAEDTLTRFWVQEEVPNSDNHLYTYDEQYCEDRLKKTHSRDSTGRHIVRIPLKTSVEILGDSQNTVHRYLQSLIRRFSKDGNYCQHYQQFITEYEELKHMKRASSVSHHQTHYYLLHHSILEPDSATIGLRIVLNGSSVSTSGHSINNIMHTGGNLNPESSDVLIWIR</sequence>
<protein>
    <submittedName>
        <fullName evidence="2">Uncharacterized protein LOC105360040</fullName>
    </submittedName>
</protein>
<keyword evidence="1" id="KW-1185">Reference proteome</keyword>